<evidence type="ECO:0000256" key="1">
    <source>
        <dbReference type="ARBA" id="ARBA00022741"/>
    </source>
</evidence>
<evidence type="ECO:0000313" key="12">
    <source>
        <dbReference type="EMBL" id="QWG18799.1"/>
    </source>
</evidence>
<evidence type="ECO:0000256" key="6">
    <source>
        <dbReference type="ARBA" id="ARBA00034617"/>
    </source>
</evidence>
<keyword evidence="1" id="KW-0547">Nucleotide-binding</keyword>
<feature type="domain" description="UvrD-like helicase C-terminal" evidence="11">
    <location>
        <begin position="488"/>
        <end position="553"/>
    </location>
</feature>
<sequence>MSRQYLSWSIAQLEEEFERAQDSGDRAAVEKVVSELGFRTTPKARSLLQAAERFLGTAERPRSEQRGAAKPPPTAKTGPTQKPPPNAKGKPSRKPTAEQQQAIDQFQRGGSVKINAYAGTGKTSTLEFLAQSTSRRGQYIAFNRDIVRDAKEKFPNTVNCSTSHGLAFKATPWAYRNNSDKMTKRINANQLAEMLNLRRWDIDRRHVLQPRSQGYLILDTLRRYMQSADAELAAHHVPRHGSLLAAPDATMRAVTEFALHGAKHVWGRMRSEADTMPLGHDGYLKLWALTNPAIAADFILLDEAQDTNPVVLDVLRKQPAQMIYVGDKYQQIYEWRGAVNAMEKIETQGETYLTTSFRFGPAIAEWASKLLVFLGEKRPLRGNVAVKSRVGSVEPRTILARTNASTIAAIIECLDEGKKPHLVGGTDELMEMLRGVQDLKEGKQSTVPDFFGFDKWEQVVEFAKSGEGDHLLSFVNLVEGRGERQLIWALNRTVDEERSDLTISTAHKAKGREWSTVRLTDDFLRSQPGKPTSGPDPAEVRLFYVALTRAKEAVEVPQNVLSLIR</sequence>
<dbReference type="Pfam" id="PF13361">
    <property type="entry name" value="UvrD_C"/>
    <property type="match status" value="1"/>
</dbReference>
<gene>
    <name evidence="12" type="ORF">KMZ68_02585</name>
</gene>
<dbReference type="RefSeq" id="WP_215614353.1">
    <property type="nucleotide sequence ID" value="NZ_CP076135.1"/>
</dbReference>
<evidence type="ECO:0000256" key="8">
    <source>
        <dbReference type="ARBA" id="ARBA00048988"/>
    </source>
</evidence>
<dbReference type="GO" id="GO:0016787">
    <property type="term" value="F:hydrolase activity"/>
    <property type="evidence" value="ECO:0007669"/>
    <property type="project" value="UniProtKB-KW"/>
</dbReference>
<dbReference type="GO" id="GO:0000724">
    <property type="term" value="P:double-strand break repair via homologous recombination"/>
    <property type="evidence" value="ECO:0007669"/>
    <property type="project" value="TreeGrafter"/>
</dbReference>
<evidence type="ECO:0000256" key="5">
    <source>
        <dbReference type="ARBA" id="ARBA00023235"/>
    </source>
</evidence>
<dbReference type="KEGG" id="bsei:KMZ68_02585"/>
<feature type="domain" description="UvrD-like helicase ATP-binding" evidence="10">
    <location>
        <begin position="297"/>
        <end position="340"/>
    </location>
</feature>
<dbReference type="GO" id="GO:0043138">
    <property type="term" value="F:3'-5' DNA helicase activity"/>
    <property type="evidence" value="ECO:0007669"/>
    <property type="project" value="UniProtKB-EC"/>
</dbReference>
<dbReference type="InterPro" id="IPR014016">
    <property type="entry name" value="UvrD-like_ATP-bd"/>
</dbReference>
<evidence type="ECO:0000256" key="4">
    <source>
        <dbReference type="ARBA" id="ARBA00022840"/>
    </source>
</evidence>
<comment type="catalytic activity">
    <reaction evidence="6">
        <text>Couples ATP hydrolysis with the unwinding of duplex DNA by translocating in the 3'-5' direction.</text>
        <dbReference type="EC" id="5.6.2.4"/>
    </reaction>
</comment>
<dbReference type="InterPro" id="IPR027417">
    <property type="entry name" value="P-loop_NTPase"/>
</dbReference>
<dbReference type="AlphaFoldDB" id="A0A975NRL2"/>
<feature type="region of interest" description="Disordered" evidence="9">
    <location>
        <begin position="51"/>
        <end position="109"/>
    </location>
</feature>
<accession>A0A975NRL2</accession>
<keyword evidence="2" id="KW-0378">Hydrolase</keyword>
<dbReference type="InterPro" id="IPR000212">
    <property type="entry name" value="DNA_helicase_UvrD/REP"/>
</dbReference>
<proteinExistence type="predicted"/>
<reference evidence="12" key="1">
    <citation type="submission" date="2021-06" db="EMBL/GenBank/DDBJ databases">
        <title>Bradyrhizobium sp. S2-11-2 Genome sequencing.</title>
        <authorList>
            <person name="Jin L."/>
        </authorList>
    </citation>
    <scope>NUCLEOTIDE SEQUENCE</scope>
    <source>
        <strain evidence="12">S2-11-2</strain>
    </source>
</reference>
<evidence type="ECO:0000256" key="3">
    <source>
        <dbReference type="ARBA" id="ARBA00022806"/>
    </source>
</evidence>
<dbReference type="PANTHER" id="PTHR11070:SF30">
    <property type="entry name" value="F-BOX DNA HELICASE 1"/>
    <property type="match status" value="1"/>
</dbReference>
<dbReference type="InterPro" id="IPR014017">
    <property type="entry name" value="DNA_helicase_UvrD-like_C"/>
</dbReference>
<dbReference type="GO" id="GO:0031297">
    <property type="term" value="P:replication fork processing"/>
    <property type="evidence" value="ECO:0007669"/>
    <property type="project" value="TreeGrafter"/>
</dbReference>
<comment type="catalytic activity">
    <reaction evidence="8">
        <text>ATP + H2O = ADP + phosphate + H(+)</text>
        <dbReference type="Rhea" id="RHEA:13065"/>
        <dbReference type="ChEBI" id="CHEBI:15377"/>
        <dbReference type="ChEBI" id="CHEBI:15378"/>
        <dbReference type="ChEBI" id="CHEBI:30616"/>
        <dbReference type="ChEBI" id="CHEBI:43474"/>
        <dbReference type="ChEBI" id="CHEBI:456216"/>
        <dbReference type="EC" id="5.6.2.4"/>
    </reaction>
</comment>
<dbReference type="Gene3D" id="3.40.50.300">
    <property type="entry name" value="P-loop containing nucleotide triphosphate hydrolases"/>
    <property type="match status" value="2"/>
</dbReference>
<keyword evidence="4" id="KW-0067">ATP-binding</keyword>
<evidence type="ECO:0000259" key="11">
    <source>
        <dbReference type="Pfam" id="PF13361"/>
    </source>
</evidence>
<keyword evidence="5" id="KW-0413">Isomerase</keyword>
<keyword evidence="3" id="KW-0347">Helicase</keyword>
<evidence type="ECO:0000256" key="9">
    <source>
        <dbReference type="SAM" id="MobiDB-lite"/>
    </source>
</evidence>
<evidence type="ECO:0000256" key="7">
    <source>
        <dbReference type="ARBA" id="ARBA00034808"/>
    </source>
</evidence>
<dbReference type="GO" id="GO:0003677">
    <property type="term" value="F:DNA binding"/>
    <property type="evidence" value="ECO:0007669"/>
    <property type="project" value="InterPro"/>
</dbReference>
<organism evidence="12 13">
    <name type="scientific">Bradyrhizobium sediminis</name>
    <dbReference type="NCBI Taxonomy" id="2840469"/>
    <lineage>
        <taxon>Bacteria</taxon>
        <taxon>Pseudomonadati</taxon>
        <taxon>Pseudomonadota</taxon>
        <taxon>Alphaproteobacteria</taxon>
        <taxon>Hyphomicrobiales</taxon>
        <taxon>Nitrobacteraceae</taxon>
        <taxon>Bradyrhizobium</taxon>
    </lineage>
</organism>
<evidence type="ECO:0000259" key="10">
    <source>
        <dbReference type="Pfam" id="PF00580"/>
    </source>
</evidence>
<evidence type="ECO:0000313" key="13">
    <source>
        <dbReference type="Proteomes" id="UP000680805"/>
    </source>
</evidence>
<dbReference type="Pfam" id="PF00580">
    <property type="entry name" value="UvrD-helicase"/>
    <property type="match status" value="1"/>
</dbReference>
<dbReference type="PANTHER" id="PTHR11070">
    <property type="entry name" value="UVRD / RECB / PCRA DNA HELICASE FAMILY MEMBER"/>
    <property type="match status" value="1"/>
</dbReference>
<name>A0A975NRL2_9BRAD</name>
<dbReference type="GO" id="GO:0005524">
    <property type="term" value="F:ATP binding"/>
    <property type="evidence" value="ECO:0007669"/>
    <property type="project" value="UniProtKB-KW"/>
</dbReference>
<evidence type="ECO:0000256" key="2">
    <source>
        <dbReference type="ARBA" id="ARBA00022801"/>
    </source>
</evidence>
<dbReference type="Proteomes" id="UP000680805">
    <property type="component" value="Chromosome"/>
</dbReference>
<dbReference type="EC" id="5.6.2.4" evidence="7"/>
<dbReference type="SUPFAM" id="SSF52540">
    <property type="entry name" value="P-loop containing nucleoside triphosphate hydrolases"/>
    <property type="match status" value="1"/>
</dbReference>
<dbReference type="EMBL" id="CP076135">
    <property type="protein sequence ID" value="QWG18799.1"/>
    <property type="molecule type" value="Genomic_DNA"/>
</dbReference>
<protein>
    <recommendedName>
        <fullName evidence="7">DNA 3'-5' helicase</fullName>
        <ecNumber evidence="7">5.6.2.4</ecNumber>
    </recommendedName>
</protein>
<dbReference type="Gene3D" id="1.10.486.10">
    <property type="entry name" value="PCRA, domain 4"/>
    <property type="match status" value="1"/>
</dbReference>